<dbReference type="InterPro" id="IPR003594">
    <property type="entry name" value="HATPase_dom"/>
</dbReference>
<dbReference type="Gene3D" id="3.30.450.20">
    <property type="entry name" value="PAS domain"/>
    <property type="match status" value="3"/>
</dbReference>
<evidence type="ECO:0000256" key="1">
    <source>
        <dbReference type="ARBA" id="ARBA00000085"/>
    </source>
</evidence>
<organism evidence="8 9">
    <name type="scientific">Hymenobacter lucidus</name>
    <dbReference type="NCBI Taxonomy" id="2880930"/>
    <lineage>
        <taxon>Bacteria</taxon>
        <taxon>Pseudomonadati</taxon>
        <taxon>Bacteroidota</taxon>
        <taxon>Cytophagia</taxon>
        <taxon>Cytophagales</taxon>
        <taxon>Hymenobacteraceae</taxon>
        <taxon>Hymenobacter</taxon>
    </lineage>
</organism>
<dbReference type="SMART" id="SM00086">
    <property type="entry name" value="PAC"/>
    <property type="match status" value="2"/>
</dbReference>
<keyword evidence="4" id="KW-0418">Kinase</keyword>
<dbReference type="PRINTS" id="PR00344">
    <property type="entry name" value="BCTRLSENSOR"/>
</dbReference>
<evidence type="ECO:0000313" key="9">
    <source>
        <dbReference type="Proteomes" id="UP001165296"/>
    </source>
</evidence>
<dbReference type="SMART" id="SM00091">
    <property type="entry name" value="PAS"/>
    <property type="match status" value="3"/>
</dbReference>
<feature type="domain" description="Histidine kinase" evidence="6">
    <location>
        <begin position="475"/>
        <end position="663"/>
    </location>
</feature>
<dbReference type="Gene3D" id="3.30.565.10">
    <property type="entry name" value="Histidine kinase-like ATPase, C-terminal domain"/>
    <property type="match status" value="1"/>
</dbReference>
<evidence type="ECO:0000256" key="2">
    <source>
        <dbReference type="ARBA" id="ARBA00012438"/>
    </source>
</evidence>
<dbReference type="CDD" id="cd16917">
    <property type="entry name" value="HATPase_UhpB-NarQ-NarX-like"/>
    <property type="match status" value="1"/>
</dbReference>
<dbReference type="EC" id="2.7.13.3" evidence="2"/>
<dbReference type="InterPro" id="IPR035965">
    <property type="entry name" value="PAS-like_dom_sf"/>
</dbReference>
<dbReference type="RefSeq" id="WP_226175947.1">
    <property type="nucleotide sequence ID" value="NZ_JAJADR010000003.1"/>
</dbReference>
<dbReference type="InterPro" id="IPR036890">
    <property type="entry name" value="HATPase_C_sf"/>
</dbReference>
<dbReference type="InterPro" id="IPR013656">
    <property type="entry name" value="PAS_4"/>
</dbReference>
<dbReference type="SMART" id="SM00387">
    <property type="entry name" value="HATPase_c"/>
    <property type="match status" value="1"/>
</dbReference>
<evidence type="ECO:0000256" key="5">
    <source>
        <dbReference type="ARBA" id="ARBA00023012"/>
    </source>
</evidence>
<protein>
    <recommendedName>
        <fullName evidence="2">histidine kinase</fullName>
        <ecNumber evidence="2">2.7.13.3</ecNumber>
    </recommendedName>
</protein>
<sequence length="663" mass="74282">MDTPNPQPASSAYQALQELRARAEKRKSLVTQSPNEALPADVQRLVQDLQIHQIELEMQYEELLLAQAELEMMRAQYVDLYDFAPIGYFTLSTSGIIEQLNLKASEQLGSVRQRLVGRRFAWFVTPESRADLNLFISRVLASEERQTLEVTMQREDGQRFFALLEGASVGPDPDQAPVQCRVVVLDITRQHQIKLALEASEGRFRKLFEQSADAVALVQQGYFIDCNASALRLLAALDSDEVVGQPVSRFLPEQQPDGTPATKLFADLIAQAGTTGSGRMEVLMHRTTGEEVWVEAVLTPFMREGQPDMLHIVWRDITDSRTARAELVRQKEFSESLLDNSIDGILAFDGSLRITAWNRVQEDLSGMSEGQVLGQNMLELFPEYAIEERQKCLQEVLKGMSMMRYDMPFHAGEGHFESYFVPLASPQGEISGGLIIIRDVTERTRLAEEATQLKLRQQQEVLAAILTAQEEERKRIAEALHNGVGQLLYAAKLNLENRSHEPSYRAAALSLIDEGIKTTRNISHELTPGILEDFGLKIALEELVKRIPKQQLHAQLHLQGLEQPRPRLYDVAAYRIVQELLANIIRHAKAQEAVIHVVHEDHYLHISAEDNGVGFKLPPISLPAKGIGLAGIRNRIDMLGGSFNVESRPGQGSIITIEVPVKM</sequence>
<gene>
    <name evidence="8" type="ORF">LGH74_11910</name>
</gene>
<dbReference type="NCBIfam" id="TIGR00229">
    <property type="entry name" value="sensory_box"/>
    <property type="match status" value="3"/>
</dbReference>
<comment type="caution">
    <text evidence="8">The sequence shown here is derived from an EMBL/GenBank/DDBJ whole genome shotgun (WGS) entry which is preliminary data.</text>
</comment>
<dbReference type="SUPFAM" id="SSF55785">
    <property type="entry name" value="PYP-like sensor domain (PAS domain)"/>
    <property type="match status" value="3"/>
</dbReference>
<evidence type="ECO:0000256" key="4">
    <source>
        <dbReference type="ARBA" id="ARBA00022777"/>
    </source>
</evidence>
<reference evidence="8" key="1">
    <citation type="submission" date="2021-10" db="EMBL/GenBank/DDBJ databases">
        <authorList>
            <person name="Dean J.D."/>
            <person name="Kim M.K."/>
            <person name="Newey C.N."/>
            <person name="Stoker T.S."/>
            <person name="Thompson D.W."/>
            <person name="Grose J.H."/>
        </authorList>
    </citation>
    <scope>NUCLEOTIDE SEQUENCE</scope>
    <source>
        <strain evidence="8">BT178</strain>
    </source>
</reference>
<evidence type="ECO:0000259" key="7">
    <source>
        <dbReference type="PROSITE" id="PS50112"/>
    </source>
</evidence>
<accession>A0ABS8AR35</accession>
<dbReference type="Pfam" id="PF13426">
    <property type="entry name" value="PAS_9"/>
    <property type="match status" value="2"/>
</dbReference>
<name>A0ABS8AR35_9BACT</name>
<comment type="catalytic activity">
    <reaction evidence="1">
        <text>ATP + protein L-histidine = ADP + protein N-phospho-L-histidine.</text>
        <dbReference type="EC" id="2.7.13.3"/>
    </reaction>
</comment>
<keyword evidence="5" id="KW-0902">Two-component regulatory system</keyword>
<dbReference type="InterPro" id="IPR005467">
    <property type="entry name" value="His_kinase_dom"/>
</dbReference>
<dbReference type="InterPro" id="IPR001610">
    <property type="entry name" value="PAC"/>
</dbReference>
<dbReference type="Pfam" id="PF08448">
    <property type="entry name" value="PAS_4"/>
    <property type="match status" value="1"/>
</dbReference>
<feature type="domain" description="PAS" evidence="7">
    <location>
        <begin position="73"/>
        <end position="143"/>
    </location>
</feature>
<dbReference type="EMBL" id="JAJADR010000003">
    <property type="protein sequence ID" value="MCB2408683.1"/>
    <property type="molecule type" value="Genomic_DNA"/>
</dbReference>
<dbReference type="Pfam" id="PF02518">
    <property type="entry name" value="HATPase_c"/>
    <property type="match status" value="1"/>
</dbReference>
<dbReference type="InterPro" id="IPR004358">
    <property type="entry name" value="Sig_transdc_His_kin-like_C"/>
</dbReference>
<dbReference type="InterPro" id="IPR000014">
    <property type="entry name" value="PAS"/>
</dbReference>
<keyword evidence="9" id="KW-1185">Reference proteome</keyword>
<proteinExistence type="predicted"/>
<dbReference type="SUPFAM" id="SSF55874">
    <property type="entry name" value="ATPase domain of HSP90 chaperone/DNA topoisomerase II/histidine kinase"/>
    <property type="match status" value="1"/>
</dbReference>
<dbReference type="Proteomes" id="UP001165296">
    <property type="component" value="Unassembled WGS sequence"/>
</dbReference>
<dbReference type="InterPro" id="IPR050482">
    <property type="entry name" value="Sensor_HK_TwoCompSys"/>
</dbReference>
<evidence type="ECO:0000256" key="3">
    <source>
        <dbReference type="ARBA" id="ARBA00022679"/>
    </source>
</evidence>
<feature type="domain" description="PAS" evidence="7">
    <location>
        <begin position="330"/>
        <end position="400"/>
    </location>
</feature>
<dbReference type="PROSITE" id="PS50109">
    <property type="entry name" value="HIS_KIN"/>
    <property type="match status" value="1"/>
</dbReference>
<keyword evidence="3" id="KW-0808">Transferase</keyword>
<dbReference type="PROSITE" id="PS50112">
    <property type="entry name" value="PAS"/>
    <property type="match status" value="2"/>
</dbReference>
<evidence type="ECO:0000313" key="8">
    <source>
        <dbReference type="EMBL" id="MCB2408683.1"/>
    </source>
</evidence>
<evidence type="ECO:0000259" key="6">
    <source>
        <dbReference type="PROSITE" id="PS50109"/>
    </source>
</evidence>
<dbReference type="PANTHER" id="PTHR24421">
    <property type="entry name" value="NITRATE/NITRITE SENSOR PROTEIN NARX-RELATED"/>
    <property type="match status" value="1"/>
</dbReference>
<dbReference type="CDD" id="cd00130">
    <property type="entry name" value="PAS"/>
    <property type="match status" value="2"/>
</dbReference>
<dbReference type="Gene3D" id="1.20.5.1930">
    <property type="match status" value="1"/>
</dbReference>